<dbReference type="AlphaFoldDB" id="G8YF68"/>
<keyword evidence="3" id="KW-0032">Aminotransferase</keyword>
<dbReference type="GO" id="GO:0006571">
    <property type="term" value="P:tyrosine biosynthetic process"/>
    <property type="evidence" value="ECO:0007669"/>
    <property type="project" value="TreeGrafter"/>
</dbReference>
<dbReference type="InterPro" id="IPR004839">
    <property type="entry name" value="Aminotransferase_I/II_large"/>
</dbReference>
<dbReference type="GO" id="GO:0047536">
    <property type="term" value="F:2-aminoadipate transaminase activity"/>
    <property type="evidence" value="ECO:0007669"/>
    <property type="project" value="TreeGrafter"/>
</dbReference>
<dbReference type="Pfam" id="PF00155">
    <property type="entry name" value="Aminotran_1_2"/>
    <property type="match status" value="1"/>
</dbReference>
<dbReference type="HOGENOM" id="CLU_017584_0_5_1"/>
<dbReference type="InterPro" id="IPR050859">
    <property type="entry name" value="Class-I_PLP-dep_aminotransf"/>
</dbReference>
<keyword evidence="5" id="KW-0663">Pyridoxal phosphate</keyword>
<dbReference type="eggNOG" id="KOG0634">
    <property type="taxonomic scope" value="Eukaryota"/>
</dbReference>
<proteinExistence type="inferred from homology"/>
<protein>
    <submittedName>
        <fullName evidence="7">Piso0_002492 protein</fullName>
    </submittedName>
</protein>
<dbReference type="Proteomes" id="UP000005222">
    <property type="component" value="Chromosome I"/>
</dbReference>
<sequence>MVVTFEPQDYLSEKAKSRSQSHFAVLDPETAPPGFKPHPSPISFHFGKPNEGFFPIEQIDLTLADFPFQNYLKSGITNGSLESLLNVKGRSDAYGQNQYTETNAEWEKVYRRGSGSDNKAKIPKKGASKDLIDLADGLQYSEYRGYPQLLNFTKQFIKRLHNPGYEEWDTFMCQGASDGLLKIADVLFNEGDIVLVEEFTFPPVLGQIAALGAIAVPVKADLSTKAGNDGIDVDYLSNLLESWGDVYPQYKGAKIKAFYTIPTGQNPTGFTQSDETRTRVYELAKKYDFLILEDDPYGYISLPPYSAPERALSLDQFLTIDEYLASHLAPSYLRYDTEGRVLRVETFSKVFAPGLRLGFVVAHKKFLNAMGKFQLLRPPSGTSQLIFQNTVEKLGGVDGFINWILKVRETYVHRKNLLYHHIKESDAYKKKYVDIIDPLAGMFMSVLIRIPKDEDQEKKMGLLTWKLIAHGINAVPGIKMASDKSFSKDNANFFRLTFAAAENDAEILEGAKRFTNGVEDFFNNDLNY</sequence>
<dbReference type="EMBL" id="FO082051">
    <property type="protein sequence ID" value="CCE81817.1"/>
    <property type="molecule type" value="Genomic_DNA"/>
</dbReference>
<accession>G8YF68</accession>
<keyword evidence="4" id="KW-0808">Transferase</keyword>
<dbReference type="STRING" id="559304.G8YF68"/>
<feature type="domain" description="Aminotransferase class I/classII large" evidence="6">
    <location>
        <begin position="132"/>
        <end position="513"/>
    </location>
</feature>
<evidence type="ECO:0000313" key="8">
    <source>
        <dbReference type="Proteomes" id="UP000005222"/>
    </source>
</evidence>
<dbReference type="FunCoup" id="G8YF68">
    <property type="interactions" value="290"/>
</dbReference>
<dbReference type="GO" id="GO:0009074">
    <property type="term" value="P:aromatic amino acid family catabolic process"/>
    <property type="evidence" value="ECO:0007669"/>
    <property type="project" value="TreeGrafter"/>
</dbReference>
<dbReference type="CDD" id="cd00609">
    <property type="entry name" value="AAT_like"/>
    <property type="match status" value="1"/>
</dbReference>
<gene>
    <name evidence="7" type="primary">Piso0_002492</name>
    <name evidence="7" type="ORF">GNLVRS01_PISO0I11338g</name>
</gene>
<evidence type="ECO:0000256" key="1">
    <source>
        <dbReference type="ARBA" id="ARBA00001933"/>
    </source>
</evidence>
<dbReference type="InterPro" id="IPR015421">
    <property type="entry name" value="PyrdxlP-dep_Trfase_major"/>
</dbReference>
<dbReference type="GO" id="GO:0019878">
    <property type="term" value="P:lysine biosynthetic process via aminoadipic acid"/>
    <property type="evidence" value="ECO:0007669"/>
    <property type="project" value="TreeGrafter"/>
</dbReference>
<organism evidence="7 8">
    <name type="scientific">Pichia sorbitophila (strain ATCC MYA-4447 / BCRC 22081 / CBS 7064 / NBRC 10061 / NRRL Y-12695)</name>
    <name type="common">Hybrid yeast</name>
    <dbReference type="NCBI Taxonomy" id="559304"/>
    <lineage>
        <taxon>Eukaryota</taxon>
        <taxon>Fungi</taxon>
        <taxon>Dikarya</taxon>
        <taxon>Ascomycota</taxon>
        <taxon>Saccharomycotina</taxon>
        <taxon>Pichiomycetes</taxon>
        <taxon>Debaryomycetaceae</taxon>
        <taxon>Millerozyma</taxon>
    </lineage>
</organism>
<dbReference type="GO" id="GO:0030170">
    <property type="term" value="F:pyridoxal phosphate binding"/>
    <property type="evidence" value="ECO:0007669"/>
    <property type="project" value="InterPro"/>
</dbReference>
<evidence type="ECO:0000259" key="6">
    <source>
        <dbReference type="Pfam" id="PF00155"/>
    </source>
</evidence>
<evidence type="ECO:0000256" key="3">
    <source>
        <dbReference type="ARBA" id="ARBA00022576"/>
    </source>
</evidence>
<dbReference type="OrthoDB" id="691673at2759"/>
<dbReference type="InParanoid" id="G8YF68"/>
<name>G8YF68_PICSO</name>
<dbReference type="Gene3D" id="3.40.640.10">
    <property type="entry name" value="Type I PLP-dependent aspartate aminotransferase-like (Major domain)"/>
    <property type="match status" value="1"/>
</dbReference>
<keyword evidence="8" id="KW-1185">Reference proteome</keyword>
<evidence type="ECO:0000256" key="2">
    <source>
        <dbReference type="ARBA" id="ARBA00007441"/>
    </source>
</evidence>
<evidence type="ECO:0000313" key="7">
    <source>
        <dbReference type="EMBL" id="CCE81817.1"/>
    </source>
</evidence>
<comment type="similarity">
    <text evidence="2">Belongs to the class-I pyridoxal-phosphate-dependent aminotransferase family.</text>
</comment>
<dbReference type="PANTHER" id="PTHR42790:SF2">
    <property type="entry name" value="AROMATIC AMINO ACID AMINOTRANSFERASE 2"/>
    <property type="match status" value="1"/>
</dbReference>
<comment type="cofactor">
    <cofactor evidence="1">
        <name>pyridoxal 5'-phosphate</name>
        <dbReference type="ChEBI" id="CHEBI:597326"/>
    </cofactor>
</comment>
<dbReference type="InterPro" id="IPR015424">
    <property type="entry name" value="PyrdxlP-dep_Trfase"/>
</dbReference>
<dbReference type="SUPFAM" id="SSF53383">
    <property type="entry name" value="PLP-dependent transferases"/>
    <property type="match status" value="1"/>
</dbReference>
<dbReference type="GO" id="GO:0008793">
    <property type="term" value="F:aromatic-amino-acid transaminase activity"/>
    <property type="evidence" value="ECO:0007669"/>
    <property type="project" value="TreeGrafter"/>
</dbReference>
<reference evidence="7 8" key="1">
    <citation type="journal article" date="2012" name="G3 (Bethesda)">
        <title>Pichia sorbitophila, an interspecies yeast hybrid reveals early steps of genome resolution following polyploidization.</title>
        <authorList>
            <person name="Leh Louis V."/>
            <person name="Despons L."/>
            <person name="Friedrich A."/>
            <person name="Martin T."/>
            <person name="Durrens P."/>
            <person name="Casaregola S."/>
            <person name="Neuveglise C."/>
            <person name="Fairhead C."/>
            <person name="Marck C."/>
            <person name="Cruz J.A."/>
            <person name="Straub M.L."/>
            <person name="Kugler V."/>
            <person name="Sacerdot C."/>
            <person name="Uzunov Z."/>
            <person name="Thierry A."/>
            <person name="Weiss S."/>
            <person name="Bleykasten C."/>
            <person name="De Montigny J."/>
            <person name="Jacques N."/>
            <person name="Jung P."/>
            <person name="Lemaire M."/>
            <person name="Mallet S."/>
            <person name="Morel G."/>
            <person name="Richard G.F."/>
            <person name="Sarkar A."/>
            <person name="Savel G."/>
            <person name="Schacherer J."/>
            <person name="Seret M.L."/>
            <person name="Talla E."/>
            <person name="Samson G."/>
            <person name="Jubin C."/>
            <person name="Poulain J."/>
            <person name="Vacherie B."/>
            <person name="Barbe V."/>
            <person name="Pelletier E."/>
            <person name="Sherman D.J."/>
            <person name="Westhof E."/>
            <person name="Weissenbach J."/>
            <person name="Baret P.V."/>
            <person name="Wincker P."/>
            <person name="Gaillardin C."/>
            <person name="Dujon B."/>
            <person name="Souciet J.L."/>
        </authorList>
    </citation>
    <scope>NUCLEOTIDE SEQUENCE [LARGE SCALE GENOMIC DNA]</scope>
    <source>
        <strain evidence="8">ATCC MYA-4447 / BCRC 22081 / CBS 7064 / NBRC 10061 / NRRL Y-12695</strain>
    </source>
</reference>
<evidence type="ECO:0000256" key="4">
    <source>
        <dbReference type="ARBA" id="ARBA00022679"/>
    </source>
</evidence>
<dbReference type="OMA" id="KNMAFTP"/>
<evidence type="ECO:0000256" key="5">
    <source>
        <dbReference type="ARBA" id="ARBA00022898"/>
    </source>
</evidence>
<dbReference type="PANTHER" id="PTHR42790">
    <property type="entry name" value="AMINOTRANSFERASE"/>
    <property type="match status" value="1"/>
</dbReference>